<dbReference type="EMBL" id="RFKV01000025">
    <property type="protein sequence ID" value="RMD77515.1"/>
    <property type="molecule type" value="Genomic_DNA"/>
</dbReference>
<proteinExistence type="predicted"/>
<reference evidence="2 3" key="1">
    <citation type="submission" date="2018-10" db="EMBL/GenBank/DDBJ databases">
        <title>Thermophilic Lithotrophy and Phototrophy in an Intertidal, Iron-rich, Geothermal Spring.</title>
        <authorList>
            <person name="Ward L.M."/>
            <person name="Idei A."/>
            <person name="Nakagawa M."/>
            <person name="Ueno Y."/>
            <person name="Fischer W."/>
            <person name="Mcglynn S.E."/>
        </authorList>
    </citation>
    <scope>NUCLEOTIDE SEQUENCE [LARGE SCALE GENOMIC DNA]</scope>
    <source>
        <strain evidence="2">J137</strain>
    </source>
</reference>
<feature type="region of interest" description="Disordered" evidence="1">
    <location>
        <begin position="1"/>
        <end position="65"/>
    </location>
</feature>
<evidence type="ECO:0000313" key="2">
    <source>
        <dbReference type="EMBL" id="RMD77515.1"/>
    </source>
</evidence>
<feature type="compositionally biased region" description="Acidic residues" evidence="1">
    <location>
        <begin position="144"/>
        <end position="165"/>
    </location>
</feature>
<sequence length="185" mass="20769">MSRENLNKNAKKTSASKKSKKEKSAVKNSRIEQKTASSKPKIKESSKRPAATKKNKLQNISDGSIDVLDTLSQNENFDNEDNETSLAEYLKKVEKNSSKDLKEDQVIFDDKLDNAKPTEGYRMGEILVADGSGENDWKVAVPMDGDDEMSDLLSEEGLLTEDEDPYLNAADYDPDNPEEDKWDED</sequence>
<protein>
    <submittedName>
        <fullName evidence="2">Uncharacterized protein</fullName>
    </submittedName>
</protein>
<dbReference type="Proteomes" id="UP000269410">
    <property type="component" value="Unassembled WGS sequence"/>
</dbReference>
<feature type="compositionally biased region" description="Basic and acidic residues" evidence="1">
    <location>
        <begin position="22"/>
        <end position="33"/>
    </location>
</feature>
<dbReference type="AlphaFoldDB" id="A0A3M0Z3H6"/>
<feature type="compositionally biased region" description="Acidic residues" evidence="1">
    <location>
        <begin position="172"/>
        <end position="185"/>
    </location>
</feature>
<evidence type="ECO:0000313" key="3">
    <source>
        <dbReference type="Proteomes" id="UP000269410"/>
    </source>
</evidence>
<name>A0A3M0Z3H6_9BACT</name>
<gene>
    <name evidence="2" type="ORF">D6810_00735</name>
</gene>
<feature type="compositionally biased region" description="Basic residues" evidence="1">
    <location>
        <begin position="9"/>
        <end position="21"/>
    </location>
</feature>
<accession>A0A3M0Z3H6</accession>
<feature type="region of interest" description="Disordered" evidence="1">
    <location>
        <begin position="143"/>
        <end position="185"/>
    </location>
</feature>
<comment type="caution">
    <text evidence="2">The sequence shown here is derived from an EMBL/GenBank/DDBJ whole genome shotgun (WGS) entry which is preliminary data.</text>
</comment>
<organism evidence="2 3">
    <name type="scientific">Candidatus Dojkabacteria bacterium</name>
    <dbReference type="NCBI Taxonomy" id="2099670"/>
    <lineage>
        <taxon>Bacteria</taxon>
        <taxon>Candidatus Dojkabacteria</taxon>
    </lineage>
</organism>
<evidence type="ECO:0000256" key="1">
    <source>
        <dbReference type="SAM" id="MobiDB-lite"/>
    </source>
</evidence>